<evidence type="ECO:0000313" key="1">
    <source>
        <dbReference type="EMBL" id="CAB0029916.1"/>
    </source>
</evidence>
<organism evidence="1 2">
    <name type="scientific">Trichogramma brassicae</name>
    <dbReference type="NCBI Taxonomy" id="86971"/>
    <lineage>
        <taxon>Eukaryota</taxon>
        <taxon>Metazoa</taxon>
        <taxon>Ecdysozoa</taxon>
        <taxon>Arthropoda</taxon>
        <taxon>Hexapoda</taxon>
        <taxon>Insecta</taxon>
        <taxon>Pterygota</taxon>
        <taxon>Neoptera</taxon>
        <taxon>Endopterygota</taxon>
        <taxon>Hymenoptera</taxon>
        <taxon>Apocrita</taxon>
        <taxon>Proctotrupomorpha</taxon>
        <taxon>Chalcidoidea</taxon>
        <taxon>Trichogrammatidae</taxon>
        <taxon>Trichogramma</taxon>
    </lineage>
</organism>
<gene>
    <name evidence="1" type="ORF">TBRA_LOCUS1940</name>
</gene>
<proteinExistence type="predicted"/>
<dbReference type="Proteomes" id="UP000479190">
    <property type="component" value="Unassembled WGS sequence"/>
</dbReference>
<dbReference type="EMBL" id="CADCXV010000373">
    <property type="protein sequence ID" value="CAB0029916.1"/>
    <property type="molecule type" value="Genomic_DNA"/>
</dbReference>
<reference evidence="1 2" key="1">
    <citation type="submission" date="2020-02" db="EMBL/GenBank/DDBJ databases">
        <authorList>
            <person name="Ferguson B K."/>
        </authorList>
    </citation>
    <scope>NUCLEOTIDE SEQUENCE [LARGE SCALE GENOMIC DNA]</scope>
</reference>
<protein>
    <submittedName>
        <fullName evidence="1">Uncharacterized protein</fullName>
    </submittedName>
</protein>
<dbReference type="AlphaFoldDB" id="A0A6H5I0D6"/>
<evidence type="ECO:0000313" key="2">
    <source>
        <dbReference type="Proteomes" id="UP000479190"/>
    </source>
</evidence>
<name>A0A6H5I0D6_9HYME</name>
<dbReference type="OrthoDB" id="7698238at2759"/>
<keyword evidence="2" id="KW-1185">Reference proteome</keyword>
<accession>A0A6H5I0D6</accession>
<sequence>MVGECSISSFPLHPLPGSYTLTLGCRFDQYLRIVTRKGSKSGWSPLPQRSCPKPVGPEVAYESSMLHVIDSILLYGAPIWRCATETQAYSVARGLYIDKPACAHSAEARPRTDRLAEFVASVAREELHGCLLPLLEPGSHGRSLQGSRPHGALLPCG</sequence>